<feature type="compositionally biased region" description="Polar residues" evidence="2">
    <location>
        <begin position="32"/>
        <end position="46"/>
    </location>
</feature>
<dbReference type="Pfam" id="PF18998">
    <property type="entry name" value="Flg_new_2"/>
    <property type="match status" value="1"/>
</dbReference>
<feature type="chain" id="PRO_5017663560" description="Bacterial repeat domain-containing protein" evidence="3">
    <location>
        <begin position="26"/>
        <end position="2736"/>
    </location>
</feature>
<feature type="region of interest" description="Disordered" evidence="2">
    <location>
        <begin position="1302"/>
        <end position="1323"/>
    </location>
</feature>
<proteinExistence type="predicted"/>
<keyword evidence="3" id="KW-0732">Signal</keyword>
<dbReference type="NCBIfam" id="TIGR02543">
    <property type="entry name" value="List_Bact_rpt"/>
    <property type="match status" value="9"/>
</dbReference>
<evidence type="ECO:0000256" key="1">
    <source>
        <dbReference type="ARBA" id="ARBA00004196"/>
    </source>
</evidence>
<dbReference type="RefSeq" id="WP_117598549.1">
    <property type="nucleotide sequence ID" value="NZ_CABMEZ010000022.1"/>
</dbReference>
<comment type="subcellular location">
    <subcellularLocation>
        <location evidence="1">Cell envelope</location>
    </subcellularLocation>
</comment>
<feature type="region of interest" description="Disordered" evidence="2">
    <location>
        <begin position="1575"/>
        <end position="1594"/>
    </location>
</feature>
<organism evidence="5 6">
    <name type="scientific">Dorea longicatena</name>
    <dbReference type="NCBI Taxonomy" id="88431"/>
    <lineage>
        <taxon>Bacteria</taxon>
        <taxon>Bacillati</taxon>
        <taxon>Bacillota</taxon>
        <taxon>Clostridia</taxon>
        <taxon>Lachnospirales</taxon>
        <taxon>Lachnospiraceae</taxon>
        <taxon>Dorea</taxon>
    </lineage>
</organism>
<dbReference type="InterPro" id="IPR042229">
    <property type="entry name" value="Listeria/Bacterioides_rpt_sf"/>
</dbReference>
<dbReference type="GO" id="GO:0030313">
    <property type="term" value="C:cell envelope"/>
    <property type="evidence" value="ECO:0007669"/>
    <property type="project" value="UniProtKB-SubCell"/>
</dbReference>
<name>A0A3E5G6J0_9FIRM</name>
<evidence type="ECO:0000313" key="6">
    <source>
        <dbReference type="Proteomes" id="UP000261285"/>
    </source>
</evidence>
<evidence type="ECO:0000256" key="3">
    <source>
        <dbReference type="SAM" id="SignalP"/>
    </source>
</evidence>
<dbReference type="Proteomes" id="UP000261285">
    <property type="component" value="Unassembled WGS sequence"/>
</dbReference>
<comment type="caution">
    <text evidence="5">The sequence shown here is derived from an EMBL/GenBank/DDBJ whole genome shotgun (WGS) entry which is preliminary data.</text>
</comment>
<dbReference type="Gene3D" id="2.60.40.4270">
    <property type="entry name" value="Listeria-Bacteroides repeat domain"/>
    <property type="match status" value="13"/>
</dbReference>
<sequence length="2736" mass="307677">MKKRLVSMILSAVLFATSVPVAAFAEDANTQNPVVHSEKGTSQGSNARKESGIDYKKNGGTFAEGYTAPSNYDEPVTELPGAEQITKAGYEFAGWYDNEEFNGEPVTSLSTADHSGSVVLYAKWTERYYYVDIPQTVNADGDKLTIKADAGGLYDKDHVSVTVQSENDWKLKSGLHSLAYELRNPQSGSALENGSVVASLTKDESHKQQEYNCNILDKPNYTGDYTDHLTFDIAFQDTAYNITYETNGGTITKKNPQQADQMITVTQEQYQAGTILKDLPAPVKKSSTFLGWCYDEACTRYVDSKDRLLSDVTLYASYADNQPMEEVSMATYARANDVAADFTIPVTDTSAAMTPDQVRKNFTIKNVTDSSETVTVDVTEGADHTFTISNPNGWTPGAAYKLELQEKALYFTGFDPTIRVYDFTVYREEVKNVELNKEIKYIHKKELSNLTVNGKKVEEVSIAAMTIGTDGSLTEEGSDTTGTFTYKKQLEVGDQVAIYSGDVIPTMDMSSGDNSDVSFIEITGADGDKYTYRGSRPEDVLFMPDVLPLSMDKDQDGDPDNNSVTINVSDLTFGDDAMSRAMDLDSETTVDEGDYLALYTGTMGENESGTVSLYGEITSVLLSEGKYIVSYIPVSEEDMRQTMDVYQKENVEGEDLLEDTDVQALEEDIETQAVDSGFASEVAERVADAAMETESFEELQESLKEDMNADIMVQSQGYGQLRKARAAGGAGGSRVELGVPTVKANLGTTLKHFDGDVSGLRLALEIGVPITVHVNRGADIEIMITATFEQEVRVSIDVDGSAVWKTWGFIPYIADYRVTASLELYEYTGIGLNVNFKTAETGNPVSDSSSKLRKGVNKITEELKNMMENGEDYLNSASGLVSGGDEISVSKSLAERYSELLADEADWVEIYKRPLVDQHFRVLLIIDIQVKLEFVVSANVNISIGMTYWYKNAKEYVFCVRVKERTATNDTIDLVEEQYEFTAYAMGTLGIKAGVRLTVRVGLLSTSIASVGISADVGGYAQVWGYLYYELKYTASAGRSSRAMGAMYLEIGIYLEVKFEAQALSNAFTYNPTLYENEWPLYKVGVLENVLDFAYTQDKVAEINMKREIQSVQIPDEYFKMQYMDMKTGLDDGKYYEKIYEDDTKYFNISMTNSAFTYDPATNIIRVNPGDEPEQDGEMIITWKNQEGTFNTKPCARKIKLHWDRLRDGYYIAFQSNGGSFVDAITGKYNAEIKKPEDPVRLGYTFAGWYEDMDLTIPYTIPETMPEEDRLVYAKWEAADVGYTVVDYIEGTNGTYEAQTPVKMSGRTEEEVSPVPKERTGFVTPPQLTETVKADGSLVINYYYARNKYTQTFKSEKETENGTETEVIADGNYRYGTMMPTPAVYRPGYEFLGWEDEEGAGVPKEVPSENKTYIAKWKALEGITYTVKYYVQNTDNSGYSLSETAALTGQMGEKVTAKAADLDEKVYHLKGELPKGTIKADGSLVLKVYYDLNEYKLTFDAKGGESDQTEVTARYGDKIASPMPTRKGYVFEGWYTDEACENAFGQTMPAKDMTVYAKWEKQKVNYTVRHLLEKLPDAEKENPGGDKEEYPDLDKPVEEENPYILYEEEVFAAYPEDKVTPDVKRYEGFTSPAAQTTTVDGNGNTVIEYKYARNVHKLKLVDRGVDENNMEGFGMPFGAAITEVAIREGYLFAGWYTDKDFKNRFDGTMPDKDLTLYAKQTPVMSSYTVYHYKESVDGSYFGLTDEEVLSGLTESEVTPQPKQYEGFTSPEAKTGQVNGWGGPDIWYHYKRNSYNLTYVLNNGEDNKTSKVRYEADITNTPSRTGYAFAGWYTDEALTQPYVQTTMPAHNLTLYAKWEAGMKTYQVRHYQQSIGNSEQYDLAETETVTAKTGEHLTLAVKAYEGFTAPKPVSYDVVDDGEVTYVDYKYTRDRHQVTIHYNNGNDSETKELAYGEKWEEKPYRAGYAFAGWYTDAEFKKAFDGVVPARDITLYAKWDVQSVNYTVKHCLQNANDDGYSLGAQENFNADTDTVVTPEVKNFDGFTAPEKQQVTVEGDGRTTVIYRYTRNVHTLTLKNYDGKTDKTVEARYEMSIPKPTRAGYAFAGWYTDAKCTKEYKANMPDQNLTLYAKWEANIVNYVVEHYQQNVQGDGYTLKESSHARAAVDSEVTPEVMKYKGFEEPKTEKVTISGDGQTTVKYYYKRKVHTVTFDANSGTFAAEKGEDDSKIVVTGRYGANITVPKAPARTGYQFLGWDEDVEMTIPDKDLTYKAQWLKMEYTLQFKTGGGTTIEPIKGNYGDKINTPENPTRKGYIFKNWSKNGKKVDNLPTTMPAESHIYTAIWERETYQITYDLNGGSMKSGEKNPTTYNVDTTVFKLKNPVRAGYTFTGWSGTEITGVSDNVSVKQGSIEKREYKANWRENTYQITFILSGTEAKGSMAAKTVNYTENVTLPKCGFTCKGHSFKRWYTVDKKGKKTYYSDRQKVSKLTDVNGGVVTLYPEWEANVYNVTFDYGDGRAKTVRKTKYGDKYQFPSDPTRYGWEFKGWKKEGANTAFDMSTKELQLQDAKNITLYASWKANQKYSYRPSNSGNTYRVTDKHEYTRFTYYVDGNQTSVKTTGDSGLDPARYHLNMKNISYNAVHQNYSKMRIRISYKIKMVKDGYSDLRISYHTKSDNKDHTEWKKNTEDLKKKNGKTITCEYTLTTGSKIDVDSLTLEFDAHGVGPDRYDLSNLNVDITFE</sequence>
<evidence type="ECO:0000313" key="5">
    <source>
        <dbReference type="EMBL" id="RGO29914.1"/>
    </source>
</evidence>
<feature type="region of interest" description="Disordered" evidence="2">
    <location>
        <begin position="32"/>
        <end position="54"/>
    </location>
</feature>
<dbReference type="EMBL" id="QSVN01000022">
    <property type="protein sequence ID" value="RGO29914.1"/>
    <property type="molecule type" value="Genomic_DNA"/>
</dbReference>
<reference evidence="5 6" key="1">
    <citation type="submission" date="2018-08" db="EMBL/GenBank/DDBJ databases">
        <title>A genome reference for cultivated species of the human gut microbiota.</title>
        <authorList>
            <person name="Zou Y."/>
            <person name="Xue W."/>
            <person name="Luo G."/>
        </authorList>
    </citation>
    <scope>NUCLEOTIDE SEQUENCE [LARGE SCALE GENOMIC DNA]</scope>
    <source>
        <strain evidence="5 6">OM02-16</strain>
    </source>
</reference>
<accession>A0A3E5G6J0</accession>
<dbReference type="InterPro" id="IPR013378">
    <property type="entry name" value="InlB-like_B-rpt"/>
</dbReference>
<feature type="signal peptide" evidence="3">
    <location>
        <begin position="1"/>
        <end position="25"/>
    </location>
</feature>
<dbReference type="InterPro" id="IPR044060">
    <property type="entry name" value="Bacterial_rp_domain"/>
</dbReference>
<protein>
    <recommendedName>
        <fullName evidence="4">Bacterial repeat domain-containing protein</fullName>
    </recommendedName>
</protein>
<gene>
    <name evidence="5" type="ORF">DXB16_13535</name>
</gene>
<dbReference type="Pfam" id="PF09479">
    <property type="entry name" value="Flg_new"/>
    <property type="match status" value="13"/>
</dbReference>
<feature type="compositionally biased region" description="Basic and acidic residues" evidence="2">
    <location>
        <begin position="1306"/>
        <end position="1320"/>
    </location>
</feature>
<feature type="domain" description="Bacterial repeat" evidence="4">
    <location>
        <begin position="1359"/>
        <end position="1419"/>
    </location>
</feature>
<evidence type="ECO:0000256" key="2">
    <source>
        <dbReference type="SAM" id="MobiDB-lite"/>
    </source>
</evidence>
<evidence type="ECO:0000259" key="4">
    <source>
        <dbReference type="Pfam" id="PF18998"/>
    </source>
</evidence>